<reference evidence="3" key="1">
    <citation type="journal article" date="2012" name="J. Bacteriol.">
        <title>Revised Genome Sequence of Burkholderia thailandensis MSMB43 with Improved Annotation.</title>
        <authorList>
            <person name="Zhuo Y."/>
            <person name="Liu L."/>
            <person name="Wang Q."/>
            <person name="Liu X."/>
            <person name="Ren B."/>
            <person name="Liu M."/>
            <person name="Ni P."/>
            <person name="Cheng Y.Q."/>
            <person name="Zhang L."/>
        </authorList>
    </citation>
    <scope>NUCLEOTIDE SEQUENCE [LARGE SCALE GENOMIC DNA]</scope>
    <source>
        <strain evidence="3">MSMB43</strain>
    </source>
</reference>
<protein>
    <submittedName>
        <fullName evidence="2">Uncharacterized protein</fullName>
    </submittedName>
</protein>
<feature type="region of interest" description="Disordered" evidence="1">
    <location>
        <begin position="1"/>
        <end position="68"/>
    </location>
</feature>
<evidence type="ECO:0000256" key="1">
    <source>
        <dbReference type="SAM" id="MobiDB-lite"/>
    </source>
</evidence>
<gene>
    <name evidence="2" type="ORF">A33K_18527</name>
</gene>
<accession>A0ABN0FY96</accession>
<dbReference type="Proteomes" id="UP000004682">
    <property type="component" value="Unassembled WGS sequence"/>
</dbReference>
<keyword evidence="3" id="KW-1185">Reference proteome</keyword>
<proteinExistence type="predicted"/>
<dbReference type="EMBL" id="JH692070">
    <property type="protein sequence ID" value="EIP84933.1"/>
    <property type="molecule type" value="Genomic_DNA"/>
</dbReference>
<organism evidence="2 3">
    <name type="scientific">Burkholderia humptydooensis MSMB43</name>
    <dbReference type="NCBI Taxonomy" id="441157"/>
    <lineage>
        <taxon>Bacteria</taxon>
        <taxon>Pseudomonadati</taxon>
        <taxon>Pseudomonadota</taxon>
        <taxon>Betaproteobacteria</taxon>
        <taxon>Burkholderiales</taxon>
        <taxon>Burkholderiaceae</taxon>
        <taxon>Burkholderia</taxon>
        <taxon>pseudomallei group</taxon>
    </lineage>
</organism>
<name>A0ABN0FY96_9BURK</name>
<sequence>MNRTLHNLSYVSTSKVGTPPGIEPDGTAHAFLGGQVARSGATHPRAARSLTVAPGNERKIRSSPTKNP</sequence>
<feature type="compositionally biased region" description="Polar residues" evidence="1">
    <location>
        <begin position="1"/>
        <end position="16"/>
    </location>
</feature>
<evidence type="ECO:0000313" key="2">
    <source>
        <dbReference type="EMBL" id="EIP84933.1"/>
    </source>
</evidence>
<evidence type="ECO:0000313" key="3">
    <source>
        <dbReference type="Proteomes" id="UP000004682"/>
    </source>
</evidence>